<evidence type="ECO:0000313" key="2">
    <source>
        <dbReference type="EMBL" id="MXY95379.1"/>
    </source>
</evidence>
<dbReference type="InterPro" id="IPR045792">
    <property type="entry name" value="DUF6036"/>
</dbReference>
<gene>
    <name evidence="2" type="ORF">F4Y42_18210</name>
</gene>
<protein>
    <recommendedName>
        <fullName evidence="1">DUF6036 domain-containing protein</fullName>
    </recommendedName>
</protein>
<dbReference type="Pfam" id="PF19502">
    <property type="entry name" value="DUF6036"/>
    <property type="match status" value="1"/>
</dbReference>
<organism evidence="2">
    <name type="scientific">Caldilineaceae bacterium SB0664_bin_27</name>
    <dbReference type="NCBI Taxonomy" id="2605260"/>
    <lineage>
        <taxon>Bacteria</taxon>
        <taxon>Bacillati</taxon>
        <taxon>Chloroflexota</taxon>
        <taxon>Caldilineae</taxon>
        <taxon>Caldilineales</taxon>
        <taxon>Caldilineaceae</taxon>
    </lineage>
</organism>
<accession>A0A6B0YZH3</accession>
<feature type="domain" description="DUF6036" evidence="1">
    <location>
        <begin position="27"/>
        <end position="157"/>
    </location>
</feature>
<comment type="caution">
    <text evidence="2">The sequence shown here is derived from an EMBL/GenBank/DDBJ whole genome shotgun (WGS) entry which is preliminary data.</text>
</comment>
<proteinExistence type="predicted"/>
<dbReference type="AlphaFoldDB" id="A0A6B0YZH3"/>
<evidence type="ECO:0000259" key="1">
    <source>
        <dbReference type="Pfam" id="PF19502"/>
    </source>
</evidence>
<reference evidence="2" key="1">
    <citation type="submission" date="2019-09" db="EMBL/GenBank/DDBJ databases">
        <title>Characterisation of the sponge microbiome using genome-centric metagenomics.</title>
        <authorList>
            <person name="Engelberts J.P."/>
            <person name="Robbins S.J."/>
            <person name="De Goeij J.M."/>
            <person name="Aranda M."/>
            <person name="Bell S.C."/>
            <person name="Webster N.S."/>
        </authorList>
    </citation>
    <scope>NUCLEOTIDE SEQUENCE</scope>
    <source>
        <strain evidence="2">SB0664_bin_27</strain>
    </source>
</reference>
<sequence length="187" mass="21847">MRQRCDRQGIERFLESLGRRFTRPGRLYLVGGTTLVYEGLRQQTLDIDISFEVDNRDHSAFVEAVRDLKERLSLIIREASPADFIPLPSGYRERSPFIGRYGMLEVFHFDLYSTALSKIERGTESDLDDVLSLLRSGRIEHGVLTGYFEEIMDRYAVESIKQDPVEYRRKFEILTELWLNSSFPEQL</sequence>
<dbReference type="EMBL" id="VXRG01000150">
    <property type="protein sequence ID" value="MXY95379.1"/>
    <property type="molecule type" value="Genomic_DNA"/>
</dbReference>
<name>A0A6B0YZH3_9CHLR</name>